<dbReference type="Proteomes" id="UP000683360">
    <property type="component" value="Unassembled WGS sequence"/>
</dbReference>
<evidence type="ECO:0000313" key="1">
    <source>
        <dbReference type="EMBL" id="CAG2237924.1"/>
    </source>
</evidence>
<gene>
    <name evidence="1" type="ORF">MEDL_50356</name>
</gene>
<keyword evidence="2" id="KW-1185">Reference proteome</keyword>
<evidence type="ECO:0000313" key="2">
    <source>
        <dbReference type="Proteomes" id="UP000683360"/>
    </source>
</evidence>
<dbReference type="OrthoDB" id="9990384at2759"/>
<accession>A0A8S3U320</accession>
<reference evidence="1" key="1">
    <citation type="submission" date="2021-03" db="EMBL/GenBank/DDBJ databases">
        <authorList>
            <person name="Bekaert M."/>
        </authorList>
    </citation>
    <scope>NUCLEOTIDE SEQUENCE</scope>
</reference>
<proteinExistence type="predicted"/>
<sequence>MGFLNITREFLFNLKKDNIMLLHNKVYYLNLLQESVKPDPDSEQYSVHQFSVNGKLTYSSGDQLGQKIQELLNTNKIKACTGSKEKTLICITGNGTVTNIQLEENMKGYINIPLIVKDAAGTIYIISDYQTGSILINGNKEYVQSIKAELMRQLIEHIYIGYQHKLKAATTKSTIRTKMEKSHPGTNVYARNVASYDSNQFTKKEPIRGDEEKGATMDMYDDERDVQQGDNESLAMVLEQYKKEKAASRESLVPRDLHNGHLHTDEFTHSFDNDGLELSLETTEV</sequence>
<dbReference type="AlphaFoldDB" id="A0A8S3U320"/>
<organism evidence="1 2">
    <name type="scientific">Mytilus edulis</name>
    <name type="common">Blue mussel</name>
    <dbReference type="NCBI Taxonomy" id="6550"/>
    <lineage>
        <taxon>Eukaryota</taxon>
        <taxon>Metazoa</taxon>
        <taxon>Spiralia</taxon>
        <taxon>Lophotrochozoa</taxon>
        <taxon>Mollusca</taxon>
        <taxon>Bivalvia</taxon>
        <taxon>Autobranchia</taxon>
        <taxon>Pteriomorphia</taxon>
        <taxon>Mytilida</taxon>
        <taxon>Mytiloidea</taxon>
        <taxon>Mytilidae</taxon>
        <taxon>Mytilinae</taxon>
        <taxon>Mytilus</taxon>
    </lineage>
</organism>
<protein>
    <submittedName>
        <fullName evidence="1">Uncharacterized protein</fullName>
    </submittedName>
</protein>
<dbReference type="EMBL" id="CAJPWZ010002409">
    <property type="protein sequence ID" value="CAG2237924.1"/>
    <property type="molecule type" value="Genomic_DNA"/>
</dbReference>
<comment type="caution">
    <text evidence="1">The sequence shown here is derived from an EMBL/GenBank/DDBJ whole genome shotgun (WGS) entry which is preliminary data.</text>
</comment>
<name>A0A8S3U320_MYTED</name>